<dbReference type="RefSeq" id="WP_133591935.1">
    <property type="nucleotide sequence ID" value="NZ_SNVV01000010.1"/>
</dbReference>
<evidence type="ECO:0000259" key="3">
    <source>
        <dbReference type="PROSITE" id="PS50113"/>
    </source>
</evidence>
<keyword evidence="7" id="KW-1185">Reference proteome</keyword>
<evidence type="ECO:0000313" key="6">
    <source>
        <dbReference type="EMBL" id="TDN49942.1"/>
    </source>
</evidence>
<dbReference type="CDD" id="cd00130">
    <property type="entry name" value="PAS"/>
    <property type="match status" value="2"/>
</dbReference>
<dbReference type="Gene3D" id="3.30.450.20">
    <property type="entry name" value="PAS domain"/>
    <property type="match status" value="2"/>
</dbReference>
<dbReference type="FunFam" id="3.30.70.270:FF:000001">
    <property type="entry name" value="Diguanylate cyclase domain protein"/>
    <property type="match status" value="1"/>
</dbReference>
<dbReference type="InterPro" id="IPR013767">
    <property type="entry name" value="PAS_fold"/>
</dbReference>
<dbReference type="InterPro" id="IPR012226">
    <property type="entry name" value="Diguanyl_cyclase/Pdiesterase"/>
</dbReference>
<dbReference type="InterPro" id="IPR000014">
    <property type="entry name" value="PAS"/>
</dbReference>
<dbReference type="CDD" id="cd01949">
    <property type="entry name" value="GGDEF"/>
    <property type="match status" value="1"/>
</dbReference>
<dbReference type="PANTHER" id="PTHR44757">
    <property type="entry name" value="DIGUANYLATE CYCLASE DGCP"/>
    <property type="match status" value="1"/>
</dbReference>
<reference evidence="6 7" key="1">
    <citation type="submission" date="2019-03" db="EMBL/GenBank/DDBJ databases">
        <title>Genomic Encyclopedia of Type Strains, Phase IV (KMG-IV): sequencing the most valuable type-strain genomes for metagenomic binning, comparative biology and taxonomic classification.</title>
        <authorList>
            <person name="Goeker M."/>
        </authorList>
    </citation>
    <scope>NUCLEOTIDE SEQUENCE [LARGE SCALE GENOMIC DNA]</scope>
    <source>
        <strain evidence="6 7">DSM 12121</strain>
    </source>
</reference>
<dbReference type="SUPFAM" id="SSF55073">
    <property type="entry name" value="Nucleotide cyclase"/>
    <property type="match status" value="1"/>
</dbReference>
<organism evidence="6 7">
    <name type="scientific">Azoarcus indigens</name>
    <dbReference type="NCBI Taxonomy" id="29545"/>
    <lineage>
        <taxon>Bacteria</taxon>
        <taxon>Pseudomonadati</taxon>
        <taxon>Pseudomonadota</taxon>
        <taxon>Betaproteobacteria</taxon>
        <taxon>Rhodocyclales</taxon>
        <taxon>Zoogloeaceae</taxon>
        <taxon>Azoarcus</taxon>
    </lineage>
</organism>
<dbReference type="Pfam" id="PF00989">
    <property type="entry name" value="PAS"/>
    <property type="match status" value="1"/>
</dbReference>
<dbReference type="InterPro" id="IPR000160">
    <property type="entry name" value="GGDEF_dom"/>
</dbReference>
<dbReference type="InterPro" id="IPR001633">
    <property type="entry name" value="EAL_dom"/>
</dbReference>
<dbReference type="FunFam" id="3.20.20.450:FF:000001">
    <property type="entry name" value="Cyclic di-GMP phosphodiesterase yahA"/>
    <property type="match status" value="1"/>
</dbReference>
<dbReference type="PROSITE" id="PS50887">
    <property type="entry name" value="GGDEF"/>
    <property type="match status" value="1"/>
</dbReference>
<dbReference type="PROSITE" id="PS50113">
    <property type="entry name" value="PAC"/>
    <property type="match status" value="2"/>
</dbReference>
<feature type="domain" description="GGDEF" evidence="5">
    <location>
        <begin position="488"/>
        <end position="620"/>
    </location>
</feature>
<dbReference type="InterPro" id="IPR035965">
    <property type="entry name" value="PAS-like_dom_sf"/>
</dbReference>
<dbReference type="SUPFAM" id="SSF55785">
    <property type="entry name" value="PYP-like sensor domain (PAS domain)"/>
    <property type="match status" value="2"/>
</dbReference>
<evidence type="ECO:0000313" key="7">
    <source>
        <dbReference type="Proteomes" id="UP000295129"/>
    </source>
</evidence>
<dbReference type="Pfam" id="PF13185">
    <property type="entry name" value="GAF_2"/>
    <property type="match status" value="1"/>
</dbReference>
<dbReference type="SMART" id="SM00065">
    <property type="entry name" value="GAF"/>
    <property type="match status" value="1"/>
</dbReference>
<proteinExistence type="predicted"/>
<dbReference type="InterPro" id="IPR052155">
    <property type="entry name" value="Biofilm_reg_signaling"/>
</dbReference>
<dbReference type="SUPFAM" id="SSF141868">
    <property type="entry name" value="EAL domain-like"/>
    <property type="match status" value="1"/>
</dbReference>
<name>A0A4V3BMA9_9RHOO</name>
<dbReference type="SUPFAM" id="SSF55781">
    <property type="entry name" value="GAF domain-like"/>
    <property type="match status" value="1"/>
</dbReference>
<dbReference type="GO" id="GO:0006355">
    <property type="term" value="P:regulation of DNA-templated transcription"/>
    <property type="evidence" value="ECO:0007669"/>
    <property type="project" value="InterPro"/>
</dbReference>
<dbReference type="SMART" id="SM00267">
    <property type="entry name" value="GGDEF"/>
    <property type="match status" value="1"/>
</dbReference>
<dbReference type="GO" id="GO:0071732">
    <property type="term" value="P:cellular response to nitric oxide"/>
    <property type="evidence" value="ECO:0007669"/>
    <property type="project" value="UniProtKB-ARBA"/>
</dbReference>
<evidence type="ECO:0000259" key="2">
    <source>
        <dbReference type="PROSITE" id="PS50112"/>
    </source>
</evidence>
<dbReference type="PROSITE" id="PS50112">
    <property type="entry name" value="PAS"/>
    <property type="match status" value="2"/>
</dbReference>
<evidence type="ECO:0000259" key="5">
    <source>
        <dbReference type="PROSITE" id="PS50887"/>
    </source>
</evidence>
<dbReference type="PIRSF" id="PIRSF005925">
    <property type="entry name" value="Dos"/>
    <property type="match status" value="1"/>
</dbReference>
<dbReference type="AlphaFoldDB" id="A0A4V3BMA9"/>
<gene>
    <name evidence="6" type="ORF">C7389_11034</name>
</gene>
<evidence type="ECO:0000259" key="4">
    <source>
        <dbReference type="PROSITE" id="PS50883"/>
    </source>
</evidence>
<dbReference type="Pfam" id="PF00990">
    <property type="entry name" value="GGDEF"/>
    <property type="match status" value="1"/>
</dbReference>
<dbReference type="NCBIfam" id="TIGR00229">
    <property type="entry name" value="sensory_box"/>
    <property type="match status" value="2"/>
</dbReference>
<dbReference type="Pfam" id="PF00563">
    <property type="entry name" value="EAL"/>
    <property type="match status" value="1"/>
</dbReference>
<dbReference type="Gene3D" id="3.20.20.450">
    <property type="entry name" value="EAL domain"/>
    <property type="match status" value="1"/>
</dbReference>
<dbReference type="Proteomes" id="UP000295129">
    <property type="component" value="Unassembled WGS sequence"/>
</dbReference>
<comment type="catalytic activity">
    <reaction evidence="1">
        <text>3',3'-c-di-GMP + H2O = 5'-phosphoguanylyl(3'-&gt;5')guanosine + H(+)</text>
        <dbReference type="Rhea" id="RHEA:24902"/>
        <dbReference type="ChEBI" id="CHEBI:15377"/>
        <dbReference type="ChEBI" id="CHEBI:15378"/>
        <dbReference type="ChEBI" id="CHEBI:58754"/>
        <dbReference type="ChEBI" id="CHEBI:58805"/>
        <dbReference type="EC" id="3.1.4.52"/>
    </reaction>
    <physiologicalReaction direction="left-to-right" evidence="1">
        <dbReference type="Rhea" id="RHEA:24903"/>
    </physiologicalReaction>
</comment>
<dbReference type="InterPro" id="IPR003018">
    <property type="entry name" value="GAF"/>
</dbReference>
<evidence type="ECO:0000256" key="1">
    <source>
        <dbReference type="ARBA" id="ARBA00051114"/>
    </source>
</evidence>
<feature type="domain" description="PAC" evidence="3">
    <location>
        <begin position="120"/>
        <end position="170"/>
    </location>
</feature>
<dbReference type="Pfam" id="PF13426">
    <property type="entry name" value="PAS_9"/>
    <property type="match status" value="1"/>
</dbReference>
<feature type="domain" description="EAL" evidence="4">
    <location>
        <begin position="629"/>
        <end position="882"/>
    </location>
</feature>
<feature type="domain" description="PAS" evidence="2">
    <location>
        <begin position="167"/>
        <end position="212"/>
    </location>
</feature>
<feature type="domain" description="PAC" evidence="3">
    <location>
        <begin position="241"/>
        <end position="293"/>
    </location>
</feature>
<dbReference type="GO" id="GO:0071111">
    <property type="term" value="F:cyclic-guanylate-specific phosphodiesterase activity"/>
    <property type="evidence" value="ECO:0007669"/>
    <property type="project" value="UniProtKB-EC"/>
</dbReference>
<dbReference type="InterPro" id="IPR043128">
    <property type="entry name" value="Rev_trsase/Diguanyl_cyclase"/>
</dbReference>
<comment type="caution">
    <text evidence="6">The sequence shown here is derived from an EMBL/GenBank/DDBJ whole genome shotgun (WGS) entry which is preliminary data.</text>
</comment>
<dbReference type="InterPro" id="IPR029016">
    <property type="entry name" value="GAF-like_dom_sf"/>
</dbReference>
<dbReference type="PANTHER" id="PTHR44757:SF2">
    <property type="entry name" value="BIOFILM ARCHITECTURE MAINTENANCE PROTEIN MBAA"/>
    <property type="match status" value="1"/>
</dbReference>
<protein>
    <submittedName>
        <fullName evidence="6">PAS domain S-box-containing protein/diguanylate cyclase (GGDEF)-like protein</fullName>
    </submittedName>
</protein>
<dbReference type="InterPro" id="IPR029787">
    <property type="entry name" value="Nucleotide_cyclase"/>
</dbReference>
<dbReference type="CDD" id="cd01948">
    <property type="entry name" value="EAL"/>
    <property type="match status" value="1"/>
</dbReference>
<dbReference type="InterPro" id="IPR000700">
    <property type="entry name" value="PAS-assoc_C"/>
</dbReference>
<accession>A0A4V3BMA9</accession>
<dbReference type="OrthoDB" id="9813903at2"/>
<dbReference type="Gene3D" id="3.30.70.270">
    <property type="match status" value="1"/>
</dbReference>
<dbReference type="SMART" id="SM00091">
    <property type="entry name" value="PAS"/>
    <property type="match status" value="2"/>
</dbReference>
<sequence>MPPPPITLTPADVVKPTHATEKRPPLPELPLLRHTALTGATNAGEILVQTLEQAIDAVVVIDEHNRVVFFNAAAERLWGWGNREVIGRSVTMLVPADIQPRHDELIERNRRTNESHIVGSSRKVRLERKDGRALWATLSLSRITVDRRVMYTAFLRDVTREHEDQEQLRLLSLGTDATGNAVIITDDEHRIVFINAGFRRLFGHDAEEACGRRPGELLAGAHTEAASLARLDGQQHRGETFRADEIVYRKDGRPLWASLVMDPIHREDGSLRNCVIALTEITRSKMYELLQRSVLETMIQDRPVREVMDTVCRKVESIAPELRVAILVASDDSKYLRLLAAPSVPEVFRPVLHQLPIAPDSASSGTAAWYGTSVEASSVASSPAWAPYRELAAAAGIAACWAHPIKARNGRVLGTLACYFVDQRRPDDLHRQLVELCAPLCAVAIEREAAKIHIERLAFYDALTGLPNRRLLLAQASRALALCARHGTPLAMLFIDLDRFKQVNDTLGHDSGDALLREIAQRLQECVRDADLVGRLSGDEFAIVLPQTNAEQACAAVERLLASLARPLQVAGARLNPSASIGVSLFPDNGCDVDTLLRHADVAMYQAKAAGRNAYEFFSPEMNRYAHERMALEAALRDALSGGGLYLHYQPQLRLDDNRLYGVEALARWRDPHFGDVPPSHFIPLAEECGLIVELGRVVLDEACRQLADWRRRGVPIPSVSLNLSSPHFRDPTLPALIADTLARHCLTPRDITLEATESMVMDAHPITQENVAAIHAAGVHLALDDFGTGYSSLGYLRSLPVSELKLDRSFIRDLGRDDKTGALVDAVIRMGESLNLTVVAEGIERQEQARFLARHGCHIGQGYLYARPLAPDTLEQWLAGR</sequence>
<dbReference type="Gene3D" id="3.30.450.40">
    <property type="match status" value="1"/>
</dbReference>
<dbReference type="PROSITE" id="PS50883">
    <property type="entry name" value="EAL"/>
    <property type="match status" value="1"/>
</dbReference>
<dbReference type="EMBL" id="SNVV01000010">
    <property type="protein sequence ID" value="TDN49942.1"/>
    <property type="molecule type" value="Genomic_DNA"/>
</dbReference>
<dbReference type="NCBIfam" id="TIGR00254">
    <property type="entry name" value="GGDEF"/>
    <property type="match status" value="1"/>
</dbReference>
<dbReference type="InterPro" id="IPR035919">
    <property type="entry name" value="EAL_sf"/>
</dbReference>
<feature type="domain" description="PAS" evidence="2">
    <location>
        <begin position="43"/>
        <end position="97"/>
    </location>
</feature>
<dbReference type="SMART" id="SM00052">
    <property type="entry name" value="EAL"/>
    <property type="match status" value="1"/>
</dbReference>